<keyword evidence="1" id="KW-0732">Signal</keyword>
<proteinExistence type="predicted"/>
<feature type="signal peptide" evidence="1">
    <location>
        <begin position="1"/>
        <end position="22"/>
    </location>
</feature>
<reference evidence="2 3" key="1">
    <citation type="submission" date="2018-11" db="EMBL/GenBank/DDBJ databases">
        <title>Genomic Encyclopedia of Type Strains, Phase IV (KMG-IV): sequencing the most valuable type-strain genomes for metagenomic binning, comparative biology and taxonomic classification.</title>
        <authorList>
            <person name="Goeker M."/>
        </authorList>
    </citation>
    <scope>NUCLEOTIDE SEQUENCE [LARGE SCALE GENOMIC DNA]</scope>
    <source>
        <strain evidence="2 3">DSM 21945</strain>
    </source>
</reference>
<accession>A0A3N1PS66</accession>
<dbReference type="EMBL" id="RJUL01000002">
    <property type="protein sequence ID" value="ROQ29961.1"/>
    <property type="molecule type" value="Genomic_DNA"/>
</dbReference>
<dbReference type="Pfam" id="PF11306">
    <property type="entry name" value="DUF3108"/>
    <property type="match status" value="1"/>
</dbReference>
<dbReference type="RefSeq" id="WP_123420801.1">
    <property type="nucleotide sequence ID" value="NZ_RJUL01000002.1"/>
</dbReference>
<evidence type="ECO:0000313" key="2">
    <source>
        <dbReference type="EMBL" id="ROQ29961.1"/>
    </source>
</evidence>
<protein>
    <submittedName>
        <fullName evidence="2">Uncharacterized protein DUF3108</fullName>
    </submittedName>
</protein>
<name>A0A3N1PS66_9GAMM</name>
<comment type="caution">
    <text evidence="2">The sequence shown here is derived from an EMBL/GenBank/DDBJ whole genome shotgun (WGS) entry which is preliminary data.</text>
</comment>
<dbReference type="InterPro" id="IPR021457">
    <property type="entry name" value="DUF3108"/>
</dbReference>
<dbReference type="AlphaFoldDB" id="A0A3N1PS66"/>
<dbReference type="STRING" id="584787.GCA_001247655_03281"/>
<sequence>MRVRNALISFMVAATLSLPAMASPLVSYDATYKVLRKGKALGMGTRSLKQDGDTYILHNASDLSWLIFSDQREETATFTLGSDGQQVQASQYQYKRTGTGPDDKESESFEGNTVRSGGAGINVKGMVYDPLSYQQQLALDLAAGKKDVTYHIVKELKEKVYRFRVVGEERLSTPYGDLDTLRVERVRDNSSRETLFWLAPKLHYTLVRLWQSKDGVEQMELVLSDYKEAAAPTEAASPQ</sequence>
<gene>
    <name evidence="2" type="ORF">EDC28_102336</name>
</gene>
<evidence type="ECO:0000313" key="3">
    <source>
        <dbReference type="Proteomes" id="UP000268033"/>
    </source>
</evidence>
<evidence type="ECO:0000256" key="1">
    <source>
        <dbReference type="SAM" id="SignalP"/>
    </source>
</evidence>
<organism evidence="2 3">
    <name type="scientific">Gallaecimonas pentaromativorans</name>
    <dbReference type="NCBI Taxonomy" id="584787"/>
    <lineage>
        <taxon>Bacteria</taxon>
        <taxon>Pseudomonadati</taxon>
        <taxon>Pseudomonadota</taxon>
        <taxon>Gammaproteobacteria</taxon>
        <taxon>Enterobacterales</taxon>
        <taxon>Gallaecimonadaceae</taxon>
        <taxon>Gallaecimonas</taxon>
    </lineage>
</organism>
<dbReference type="Proteomes" id="UP000268033">
    <property type="component" value="Unassembled WGS sequence"/>
</dbReference>
<keyword evidence="3" id="KW-1185">Reference proteome</keyword>
<feature type="chain" id="PRO_5018088798" evidence="1">
    <location>
        <begin position="23"/>
        <end position="239"/>
    </location>
</feature>